<keyword evidence="5" id="KW-0697">Rotamase</keyword>
<accession>A0A074JY28</accession>
<dbReference type="InterPro" id="IPR046357">
    <property type="entry name" value="PPIase_dom_sf"/>
</dbReference>
<dbReference type="InterPro" id="IPR000297">
    <property type="entry name" value="PPIase_PpiC"/>
</dbReference>
<keyword evidence="5" id="KW-0413">Isomerase</keyword>
<dbReference type="EMBL" id="AUNB01000001">
    <property type="protein sequence ID" value="KEO61394.1"/>
    <property type="molecule type" value="Genomic_DNA"/>
</dbReference>
<dbReference type="Gene3D" id="1.10.4030.10">
    <property type="entry name" value="Porin chaperone SurA, peptide-binding domain"/>
    <property type="match status" value="1"/>
</dbReference>
<evidence type="ECO:0000256" key="6">
    <source>
        <dbReference type="SAM" id="SignalP"/>
    </source>
</evidence>
<evidence type="ECO:0000313" key="8">
    <source>
        <dbReference type="EMBL" id="KEO61394.1"/>
    </source>
</evidence>
<dbReference type="PANTHER" id="PTHR47637:SF1">
    <property type="entry name" value="CHAPERONE SURA"/>
    <property type="match status" value="1"/>
</dbReference>
<dbReference type="Pfam" id="PF00639">
    <property type="entry name" value="Rotamase"/>
    <property type="match status" value="1"/>
</dbReference>
<dbReference type="PROSITE" id="PS50198">
    <property type="entry name" value="PPIC_PPIASE_2"/>
    <property type="match status" value="1"/>
</dbReference>
<evidence type="ECO:0000259" key="7">
    <source>
        <dbReference type="PROSITE" id="PS50198"/>
    </source>
</evidence>
<dbReference type="eggNOG" id="COG0760">
    <property type="taxonomic scope" value="Bacteria"/>
</dbReference>
<sequence>MTMMTRLLTLLTLAISLVFGAQPGLAQSGGSFAPVVTVNGFGITDYEINQRMRFMQLLNAAGTTRQEAEEALIQDRLRVSSSHQVGMKLTEADLQKGMAEFAGRANLDTEKFVAELQKNGVDPATFKEFVRAGMLWREQVRARFAAKVNINEAAVDRAMMPESLTGKGVKVLISEAIIPAPPGNERNAMGQARQLSAAKGEGAFAALARKYSATESRARGGRLDWMPITNLPPQLRSAILALKPGTATGPITLKGAVAVFMLRAIGDGGAPSGPQTLSYMTFNLGATGSDQAAKLSAKIAADARRCNELYTIAKGMPATALVSHENVAQAQVPTDIGLSLAQLDVGETRVLSRGGSDTLVMLCDRQSVPGKDETAPTRDQVRAQLENNALAAYADGFLADLEADAVIVRK</sequence>
<dbReference type="InterPro" id="IPR050280">
    <property type="entry name" value="OMP_Chaperone_SurA"/>
</dbReference>
<evidence type="ECO:0000313" key="9">
    <source>
        <dbReference type="Proteomes" id="UP000027471"/>
    </source>
</evidence>
<evidence type="ECO:0000256" key="2">
    <source>
        <dbReference type="ARBA" id="ARBA00022729"/>
    </source>
</evidence>
<dbReference type="Gene3D" id="3.10.50.40">
    <property type="match status" value="1"/>
</dbReference>
<feature type="signal peptide" evidence="6">
    <location>
        <begin position="1"/>
        <end position="26"/>
    </location>
</feature>
<reference evidence="8 9" key="1">
    <citation type="journal article" date="2015" name="Antonie Van Leeuwenhoek">
        <title>Thioclava indica sp. nov., isolated from surface seawater of the Indian Ocean.</title>
        <authorList>
            <person name="Liu Y."/>
            <person name="Lai Q."/>
            <person name="Du J."/>
            <person name="Xu H."/>
            <person name="Jiang L."/>
            <person name="Shao Z."/>
        </authorList>
    </citation>
    <scope>NUCLEOTIDE SEQUENCE [LARGE SCALE GENOMIC DNA]</scope>
    <source>
        <strain evidence="8 9">DT23-4</strain>
    </source>
</reference>
<keyword evidence="9" id="KW-1185">Reference proteome</keyword>
<evidence type="ECO:0000256" key="3">
    <source>
        <dbReference type="ARBA" id="ARBA00030642"/>
    </source>
</evidence>
<evidence type="ECO:0000256" key="4">
    <source>
        <dbReference type="ARBA" id="ARBA00031484"/>
    </source>
</evidence>
<protein>
    <recommendedName>
        <fullName evidence="1">Parvulin-like PPIase</fullName>
    </recommendedName>
    <alternativeName>
        <fullName evidence="3">Peptidyl-prolyl cis-trans isomerase plp</fullName>
    </alternativeName>
    <alternativeName>
        <fullName evidence="4">Rotamase plp</fullName>
    </alternativeName>
</protein>
<dbReference type="SUPFAM" id="SSF54534">
    <property type="entry name" value="FKBP-like"/>
    <property type="match status" value="1"/>
</dbReference>
<feature type="domain" description="PpiC" evidence="7">
    <location>
        <begin position="161"/>
        <end position="264"/>
    </location>
</feature>
<comment type="caution">
    <text evidence="8">The sequence shown here is derived from an EMBL/GenBank/DDBJ whole genome shotgun (WGS) entry which is preliminary data.</text>
</comment>
<gene>
    <name evidence="8" type="ORF">DT23_00060</name>
</gene>
<keyword evidence="2 6" id="KW-0732">Signal</keyword>
<organism evidence="8 9">
    <name type="scientific">Thioclava indica</name>
    <dbReference type="NCBI Taxonomy" id="1353528"/>
    <lineage>
        <taxon>Bacteria</taxon>
        <taxon>Pseudomonadati</taxon>
        <taxon>Pseudomonadota</taxon>
        <taxon>Alphaproteobacteria</taxon>
        <taxon>Rhodobacterales</taxon>
        <taxon>Paracoccaceae</taxon>
        <taxon>Thioclava</taxon>
    </lineage>
</organism>
<feature type="chain" id="PRO_5007754334" description="Parvulin-like PPIase" evidence="6">
    <location>
        <begin position="27"/>
        <end position="410"/>
    </location>
</feature>
<dbReference type="SUPFAM" id="SSF109998">
    <property type="entry name" value="Triger factor/SurA peptide-binding domain-like"/>
    <property type="match status" value="1"/>
</dbReference>
<dbReference type="Proteomes" id="UP000027471">
    <property type="component" value="Unassembled WGS sequence"/>
</dbReference>
<evidence type="ECO:0000256" key="5">
    <source>
        <dbReference type="PROSITE-ProRule" id="PRU00278"/>
    </source>
</evidence>
<dbReference type="InterPro" id="IPR027304">
    <property type="entry name" value="Trigger_fact/SurA_dom_sf"/>
</dbReference>
<dbReference type="GO" id="GO:0003755">
    <property type="term" value="F:peptidyl-prolyl cis-trans isomerase activity"/>
    <property type="evidence" value="ECO:0007669"/>
    <property type="project" value="UniProtKB-KW"/>
</dbReference>
<dbReference type="OrthoDB" id="9791746at2"/>
<proteinExistence type="predicted"/>
<evidence type="ECO:0000256" key="1">
    <source>
        <dbReference type="ARBA" id="ARBA00018370"/>
    </source>
</evidence>
<dbReference type="Pfam" id="PF13624">
    <property type="entry name" value="SurA_N_3"/>
    <property type="match status" value="1"/>
</dbReference>
<name>A0A074JY28_9RHOB</name>
<dbReference type="STRING" id="1353528.DT23_00060"/>
<dbReference type="PANTHER" id="PTHR47637">
    <property type="entry name" value="CHAPERONE SURA"/>
    <property type="match status" value="1"/>
</dbReference>
<dbReference type="RefSeq" id="WP_038126955.1">
    <property type="nucleotide sequence ID" value="NZ_AUNB01000001.1"/>
</dbReference>
<dbReference type="AlphaFoldDB" id="A0A074JY28"/>